<feature type="non-terminal residue" evidence="2">
    <location>
        <position position="1"/>
    </location>
</feature>
<evidence type="ECO:0000313" key="2">
    <source>
        <dbReference type="EMBL" id="KAF7267176.1"/>
    </source>
</evidence>
<dbReference type="EMBL" id="JAACXV010014457">
    <property type="protein sequence ID" value="KAF7267176.1"/>
    <property type="molecule type" value="Genomic_DNA"/>
</dbReference>
<dbReference type="Proteomes" id="UP000625711">
    <property type="component" value="Unassembled WGS sequence"/>
</dbReference>
<comment type="caution">
    <text evidence="2">The sequence shown here is derived from an EMBL/GenBank/DDBJ whole genome shotgun (WGS) entry which is preliminary data.</text>
</comment>
<keyword evidence="3" id="KW-1185">Reference proteome</keyword>
<feature type="region of interest" description="Disordered" evidence="1">
    <location>
        <begin position="25"/>
        <end position="77"/>
    </location>
</feature>
<organism evidence="2 3">
    <name type="scientific">Rhynchophorus ferrugineus</name>
    <name type="common">Red palm weevil</name>
    <name type="synonym">Curculio ferrugineus</name>
    <dbReference type="NCBI Taxonomy" id="354439"/>
    <lineage>
        <taxon>Eukaryota</taxon>
        <taxon>Metazoa</taxon>
        <taxon>Ecdysozoa</taxon>
        <taxon>Arthropoda</taxon>
        <taxon>Hexapoda</taxon>
        <taxon>Insecta</taxon>
        <taxon>Pterygota</taxon>
        <taxon>Neoptera</taxon>
        <taxon>Endopterygota</taxon>
        <taxon>Coleoptera</taxon>
        <taxon>Polyphaga</taxon>
        <taxon>Cucujiformia</taxon>
        <taxon>Curculionidae</taxon>
        <taxon>Dryophthorinae</taxon>
        <taxon>Rhynchophorus</taxon>
    </lineage>
</organism>
<accession>A0A834M0D7</accession>
<proteinExistence type="predicted"/>
<evidence type="ECO:0000313" key="3">
    <source>
        <dbReference type="Proteomes" id="UP000625711"/>
    </source>
</evidence>
<evidence type="ECO:0000256" key="1">
    <source>
        <dbReference type="SAM" id="MobiDB-lite"/>
    </source>
</evidence>
<gene>
    <name evidence="2" type="ORF">GWI33_019571</name>
</gene>
<sequence>EPERVPPEPNGVAWDVTHSLNAVNLITPRDAQRERRRGGGDAGRDASQIFMIGSGKRWRRRGAGGKGDDGWMKAGGR</sequence>
<protein>
    <submittedName>
        <fullName evidence="2">Uncharacterized protein</fullName>
    </submittedName>
</protein>
<feature type="compositionally biased region" description="Basic and acidic residues" evidence="1">
    <location>
        <begin position="30"/>
        <end position="44"/>
    </location>
</feature>
<name>A0A834M0D7_RHYFE</name>
<dbReference type="AlphaFoldDB" id="A0A834M0D7"/>
<reference evidence="2" key="1">
    <citation type="submission" date="2020-08" db="EMBL/GenBank/DDBJ databases">
        <title>Genome sequencing and assembly of the red palm weevil Rhynchophorus ferrugineus.</title>
        <authorList>
            <person name="Dias G.B."/>
            <person name="Bergman C.M."/>
            <person name="Manee M."/>
        </authorList>
    </citation>
    <scope>NUCLEOTIDE SEQUENCE</scope>
    <source>
        <strain evidence="2">AA-2017</strain>
        <tissue evidence="2">Whole larva</tissue>
    </source>
</reference>